<dbReference type="AlphaFoldDB" id="A0A8X6W023"/>
<accession>A0A8X6W023</accession>
<dbReference type="Proteomes" id="UP000887159">
    <property type="component" value="Unassembled WGS sequence"/>
</dbReference>
<evidence type="ECO:0000313" key="2">
    <source>
        <dbReference type="Proteomes" id="UP000887159"/>
    </source>
</evidence>
<protein>
    <submittedName>
        <fullName evidence="1">Uncharacterized protein</fullName>
    </submittedName>
</protein>
<dbReference type="EMBL" id="BMAU01021371">
    <property type="protein sequence ID" value="GFY25585.1"/>
    <property type="molecule type" value="Genomic_DNA"/>
</dbReference>
<organism evidence="1 2">
    <name type="scientific">Trichonephila clavipes</name>
    <name type="common">Golden silk orbweaver</name>
    <name type="synonym">Nephila clavipes</name>
    <dbReference type="NCBI Taxonomy" id="2585209"/>
    <lineage>
        <taxon>Eukaryota</taxon>
        <taxon>Metazoa</taxon>
        <taxon>Ecdysozoa</taxon>
        <taxon>Arthropoda</taxon>
        <taxon>Chelicerata</taxon>
        <taxon>Arachnida</taxon>
        <taxon>Araneae</taxon>
        <taxon>Araneomorphae</taxon>
        <taxon>Entelegynae</taxon>
        <taxon>Araneoidea</taxon>
        <taxon>Nephilidae</taxon>
        <taxon>Trichonephila</taxon>
    </lineage>
</organism>
<sequence>MKVTQDLNFPECVISTVGSCLSYGLVDGDKRSRAATATKDCFLSFLTGKNDEATTRYLVLDCQAATGVQSNHSTSI</sequence>
<proteinExistence type="predicted"/>
<keyword evidence="2" id="KW-1185">Reference proteome</keyword>
<comment type="caution">
    <text evidence="1">The sequence shown here is derived from an EMBL/GenBank/DDBJ whole genome shotgun (WGS) entry which is preliminary data.</text>
</comment>
<gene>
    <name evidence="1" type="ORF">TNCV_2487051</name>
</gene>
<evidence type="ECO:0000313" key="1">
    <source>
        <dbReference type="EMBL" id="GFY25585.1"/>
    </source>
</evidence>
<name>A0A8X6W023_TRICX</name>
<reference evidence="1" key="1">
    <citation type="submission" date="2020-08" db="EMBL/GenBank/DDBJ databases">
        <title>Multicomponent nature underlies the extraordinary mechanical properties of spider dragline silk.</title>
        <authorList>
            <person name="Kono N."/>
            <person name="Nakamura H."/>
            <person name="Mori M."/>
            <person name="Yoshida Y."/>
            <person name="Ohtoshi R."/>
            <person name="Malay A.D."/>
            <person name="Moran D.A.P."/>
            <person name="Tomita M."/>
            <person name="Numata K."/>
            <person name="Arakawa K."/>
        </authorList>
    </citation>
    <scope>NUCLEOTIDE SEQUENCE</scope>
</reference>